<evidence type="ECO:0000256" key="1">
    <source>
        <dbReference type="SAM" id="MobiDB-lite"/>
    </source>
</evidence>
<protein>
    <submittedName>
        <fullName evidence="2">Uncharacterized protein</fullName>
    </submittedName>
</protein>
<dbReference type="Proteomes" id="UP001221757">
    <property type="component" value="Unassembled WGS sequence"/>
</dbReference>
<organism evidence="2 3">
    <name type="scientific">Mycena rosella</name>
    <name type="common">Pink bonnet</name>
    <name type="synonym">Agaricus rosellus</name>
    <dbReference type="NCBI Taxonomy" id="1033263"/>
    <lineage>
        <taxon>Eukaryota</taxon>
        <taxon>Fungi</taxon>
        <taxon>Dikarya</taxon>
        <taxon>Basidiomycota</taxon>
        <taxon>Agaricomycotina</taxon>
        <taxon>Agaricomycetes</taxon>
        <taxon>Agaricomycetidae</taxon>
        <taxon>Agaricales</taxon>
        <taxon>Marasmiineae</taxon>
        <taxon>Mycenaceae</taxon>
        <taxon>Mycena</taxon>
    </lineage>
</organism>
<name>A0AAD7CPQ7_MYCRO</name>
<feature type="region of interest" description="Disordered" evidence="1">
    <location>
        <begin position="100"/>
        <end position="124"/>
    </location>
</feature>
<proteinExistence type="predicted"/>
<sequence length="124" mass="13460">MQPNRARARIAARRPTARLPADPKALVFRLVAVRVHASSPAACVRRNVMYTTGLGPAAVSSFLRGRRRHCSRASCVLDSCSASEPQSYLAACLHQYNTNANGGVRASHRRPPERARMGPSAPIQ</sequence>
<keyword evidence="3" id="KW-1185">Reference proteome</keyword>
<evidence type="ECO:0000313" key="2">
    <source>
        <dbReference type="EMBL" id="KAJ7657024.1"/>
    </source>
</evidence>
<evidence type="ECO:0000313" key="3">
    <source>
        <dbReference type="Proteomes" id="UP001221757"/>
    </source>
</evidence>
<gene>
    <name evidence="2" type="ORF">B0H17DRAFT_1213657</name>
</gene>
<dbReference type="EMBL" id="JARKIE010000295">
    <property type="protein sequence ID" value="KAJ7657024.1"/>
    <property type="molecule type" value="Genomic_DNA"/>
</dbReference>
<comment type="caution">
    <text evidence="2">The sequence shown here is derived from an EMBL/GenBank/DDBJ whole genome shotgun (WGS) entry which is preliminary data.</text>
</comment>
<accession>A0AAD7CPQ7</accession>
<dbReference type="AlphaFoldDB" id="A0AAD7CPQ7"/>
<reference evidence="2" key="1">
    <citation type="submission" date="2023-03" db="EMBL/GenBank/DDBJ databases">
        <title>Massive genome expansion in bonnet fungi (Mycena s.s.) driven by repeated elements and novel gene families across ecological guilds.</title>
        <authorList>
            <consortium name="Lawrence Berkeley National Laboratory"/>
            <person name="Harder C.B."/>
            <person name="Miyauchi S."/>
            <person name="Viragh M."/>
            <person name="Kuo A."/>
            <person name="Thoen E."/>
            <person name="Andreopoulos B."/>
            <person name="Lu D."/>
            <person name="Skrede I."/>
            <person name="Drula E."/>
            <person name="Henrissat B."/>
            <person name="Morin E."/>
            <person name="Kohler A."/>
            <person name="Barry K."/>
            <person name="LaButti K."/>
            <person name="Morin E."/>
            <person name="Salamov A."/>
            <person name="Lipzen A."/>
            <person name="Mereny Z."/>
            <person name="Hegedus B."/>
            <person name="Baldrian P."/>
            <person name="Stursova M."/>
            <person name="Weitz H."/>
            <person name="Taylor A."/>
            <person name="Grigoriev I.V."/>
            <person name="Nagy L.G."/>
            <person name="Martin F."/>
            <person name="Kauserud H."/>
        </authorList>
    </citation>
    <scope>NUCLEOTIDE SEQUENCE</scope>
    <source>
        <strain evidence="2">CBHHK067</strain>
    </source>
</reference>